<dbReference type="GO" id="GO:0005737">
    <property type="term" value="C:cytoplasm"/>
    <property type="evidence" value="ECO:0007669"/>
    <property type="project" value="TreeGrafter"/>
</dbReference>
<organism evidence="11 12">
    <name type="scientific">Ciceribacter sichuanensis</name>
    <dbReference type="NCBI Taxonomy" id="2949647"/>
    <lineage>
        <taxon>Bacteria</taxon>
        <taxon>Pseudomonadati</taxon>
        <taxon>Pseudomonadota</taxon>
        <taxon>Alphaproteobacteria</taxon>
        <taxon>Hyphomicrobiales</taxon>
        <taxon>Rhizobiaceae</taxon>
        <taxon>Ciceribacter</taxon>
    </lineage>
</organism>
<dbReference type="GO" id="GO:0016407">
    <property type="term" value="F:acetyltransferase activity"/>
    <property type="evidence" value="ECO:0007669"/>
    <property type="project" value="TreeGrafter"/>
</dbReference>
<evidence type="ECO:0000256" key="2">
    <source>
        <dbReference type="ARBA" id="ARBA00007317"/>
    </source>
</evidence>
<evidence type="ECO:0000259" key="10">
    <source>
        <dbReference type="PROSITE" id="PS51826"/>
    </source>
</evidence>
<comment type="similarity">
    <text evidence="2 7">Belongs to the 2-oxoacid dehydrogenase family.</text>
</comment>
<evidence type="ECO:0000256" key="6">
    <source>
        <dbReference type="ARBA" id="ARBA00023315"/>
    </source>
</evidence>
<dbReference type="SUPFAM" id="SSF52777">
    <property type="entry name" value="CoA-dependent acyltransferases"/>
    <property type="match status" value="1"/>
</dbReference>
<sequence>MAEFLMPSLGADMQAGTLVEWLVAPGTALRRGDVIAVVETEKGAIEIENFEDGIFEGPMVDIGARVPVGTPIARIHRTHEEAVSGEPARPAATAGKGQEPASGQEASAAPVTVVPFAPVAGSGGQRVRASPAARRYAAEHGIDLVSVRGSGLHGEIQLGDVEGMRAPTPPAEAAPAQALRPMEGMRAAIAAAMARSKREIPHYYLEHSVDLTAAEAWVADFNTRRDPEERLVVGALFVKAVALSIRKFPEFNGHFIDGIFRQSPVVHAGLAINIRGTGLVAPAIHDADALGVPELMAAMRDLIARVRAGRFRASELSDPTITISSLGDRGVATLYGVIYPPQVAIVGFGTPMTEVRAVQGLIGPRTVVHMTLAGDHRVNDGHRGALFLSHIDHLLQKPEGL</sequence>
<dbReference type="EC" id="2.3.1.-" evidence="7"/>
<evidence type="ECO:0000256" key="4">
    <source>
        <dbReference type="ARBA" id="ARBA00022679"/>
    </source>
</evidence>
<comment type="subunit">
    <text evidence="3">Forms a 24-polypeptide structural core with octahedral symmetry.</text>
</comment>
<dbReference type="Pfam" id="PF02817">
    <property type="entry name" value="E3_binding"/>
    <property type="match status" value="1"/>
</dbReference>
<dbReference type="RefSeq" id="WP_250913722.1">
    <property type="nucleotide sequence ID" value="NZ_JAMXLX010000012.1"/>
</dbReference>
<protein>
    <recommendedName>
        <fullName evidence="7">Dihydrolipoamide acetyltransferase component of pyruvate dehydrogenase complex</fullName>
        <ecNumber evidence="7">2.3.1.-</ecNumber>
    </recommendedName>
</protein>
<evidence type="ECO:0000256" key="1">
    <source>
        <dbReference type="ARBA" id="ARBA00001938"/>
    </source>
</evidence>
<dbReference type="Proteomes" id="UP001155380">
    <property type="component" value="Unassembled WGS sequence"/>
</dbReference>
<dbReference type="InterPro" id="IPR000089">
    <property type="entry name" value="Biotin_lipoyl"/>
</dbReference>
<reference evidence="11" key="1">
    <citation type="submission" date="2022-06" db="EMBL/GenBank/DDBJ databases">
        <authorList>
            <person name="Sun Q."/>
        </authorList>
    </citation>
    <scope>NUCLEOTIDE SEQUENCE</scope>
    <source>
        <strain evidence="11">S101</strain>
    </source>
</reference>
<dbReference type="Gene3D" id="3.30.559.10">
    <property type="entry name" value="Chloramphenicol acetyltransferase-like domain"/>
    <property type="match status" value="1"/>
</dbReference>
<dbReference type="InterPro" id="IPR001078">
    <property type="entry name" value="2-oxoacid_DH_actylTfrase"/>
</dbReference>
<accession>A0AAJ1C2Y9</accession>
<dbReference type="InterPro" id="IPR011053">
    <property type="entry name" value="Single_hybrid_motif"/>
</dbReference>
<evidence type="ECO:0000256" key="8">
    <source>
        <dbReference type="SAM" id="MobiDB-lite"/>
    </source>
</evidence>
<name>A0AAJ1C2Y9_9HYPH</name>
<evidence type="ECO:0000313" key="11">
    <source>
        <dbReference type="EMBL" id="MCO5959898.1"/>
    </source>
</evidence>
<feature type="region of interest" description="Disordered" evidence="8">
    <location>
        <begin position="79"/>
        <end position="108"/>
    </location>
</feature>
<comment type="caution">
    <text evidence="11">The sequence shown here is derived from an EMBL/GenBank/DDBJ whole genome shotgun (WGS) entry which is preliminary data.</text>
</comment>
<feature type="domain" description="Lipoyl-binding" evidence="9">
    <location>
        <begin position="1"/>
        <end position="76"/>
    </location>
</feature>
<dbReference type="SUPFAM" id="SSF47005">
    <property type="entry name" value="Peripheral subunit-binding domain of 2-oxo acid dehydrogenase complex"/>
    <property type="match status" value="1"/>
</dbReference>
<dbReference type="EMBL" id="JAMXLX010000012">
    <property type="protein sequence ID" value="MCO5959898.1"/>
    <property type="molecule type" value="Genomic_DNA"/>
</dbReference>
<dbReference type="Gene3D" id="2.40.50.100">
    <property type="match status" value="1"/>
</dbReference>
<feature type="domain" description="Peripheral subunit-binding (PSBD)" evidence="10">
    <location>
        <begin position="128"/>
        <end position="165"/>
    </location>
</feature>
<evidence type="ECO:0000256" key="5">
    <source>
        <dbReference type="ARBA" id="ARBA00022823"/>
    </source>
</evidence>
<dbReference type="AlphaFoldDB" id="A0AAJ1C2Y9"/>
<dbReference type="InterPro" id="IPR050743">
    <property type="entry name" value="2-oxoacid_DH_E2_comp"/>
</dbReference>
<dbReference type="GO" id="GO:0031405">
    <property type="term" value="F:lipoic acid binding"/>
    <property type="evidence" value="ECO:0007669"/>
    <property type="project" value="TreeGrafter"/>
</dbReference>
<dbReference type="Gene3D" id="4.10.320.10">
    <property type="entry name" value="E3-binding domain"/>
    <property type="match status" value="1"/>
</dbReference>
<gene>
    <name evidence="11" type="ORF">NBH21_24325</name>
</gene>
<evidence type="ECO:0000256" key="7">
    <source>
        <dbReference type="RuleBase" id="RU003423"/>
    </source>
</evidence>
<dbReference type="PANTHER" id="PTHR43178">
    <property type="entry name" value="DIHYDROLIPOAMIDE ACETYLTRANSFERASE COMPONENT OF PYRUVATE DEHYDROGENASE COMPLEX"/>
    <property type="match status" value="1"/>
</dbReference>
<proteinExistence type="inferred from homology"/>
<evidence type="ECO:0000313" key="12">
    <source>
        <dbReference type="Proteomes" id="UP001155380"/>
    </source>
</evidence>
<keyword evidence="4 7" id="KW-0808">Transferase</keyword>
<dbReference type="CDD" id="cd06849">
    <property type="entry name" value="lipoyl_domain"/>
    <property type="match status" value="1"/>
</dbReference>
<dbReference type="InterPro" id="IPR036625">
    <property type="entry name" value="E3-bd_dom_sf"/>
</dbReference>
<dbReference type="Pfam" id="PF00364">
    <property type="entry name" value="Biotin_lipoyl"/>
    <property type="match status" value="1"/>
</dbReference>
<dbReference type="PANTHER" id="PTHR43178:SF5">
    <property type="entry name" value="LIPOAMIDE ACYLTRANSFERASE COMPONENT OF BRANCHED-CHAIN ALPHA-KETO ACID DEHYDROGENASE COMPLEX, MITOCHONDRIAL"/>
    <property type="match status" value="1"/>
</dbReference>
<comment type="cofactor">
    <cofactor evidence="1 7">
        <name>(R)-lipoate</name>
        <dbReference type="ChEBI" id="CHEBI:83088"/>
    </cofactor>
</comment>
<keyword evidence="5 7" id="KW-0450">Lipoyl</keyword>
<keyword evidence="6 7" id="KW-0012">Acyltransferase</keyword>
<dbReference type="Pfam" id="PF00198">
    <property type="entry name" value="2-oxoacid_dh"/>
    <property type="match status" value="1"/>
</dbReference>
<evidence type="ECO:0000256" key="3">
    <source>
        <dbReference type="ARBA" id="ARBA00011484"/>
    </source>
</evidence>
<dbReference type="InterPro" id="IPR004167">
    <property type="entry name" value="PSBD"/>
</dbReference>
<dbReference type="PROSITE" id="PS50968">
    <property type="entry name" value="BIOTINYL_LIPOYL"/>
    <property type="match status" value="1"/>
</dbReference>
<dbReference type="PROSITE" id="PS51826">
    <property type="entry name" value="PSBD"/>
    <property type="match status" value="1"/>
</dbReference>
<dbReference type="InterPro" id="IPR023213">
    <property type="entry name" value="CAT-like_dom_sf"/>
</dbReference>
<evidence type="ECO:0000259" key="9">
    <source>
        <dbReference type="PROSITE" id="PS50968"/>
    </source>
</evidence>
<dbReference type="SUPFAM" id="SSF51230">
    <property type="entry name" value="Single hybrid motif"/>
    <property type="match status" value="1"/>
</dbReference>